<dbReference type="PANTHER" id="PTHR44757:SF2">
    <property type="entry name" value="BIOFILM ARCHITECTURE MAINTENANCE PROTEIN MBAA"/>
    <property type="match status" value="1"/>
</dbReference>
<keyword evidence="7" id="KW-1185">Reference proteome</keyword>
<feature type="domain" description="PAC" evidence="3">
    <location>
        <begin position="196"/>
        <end position="249"/>
    </location>
</feature>
<dbReference type="EMBL" id="CP045503">
    <property type="protein sequence ID" value="QPG59894.1"/>
    <property type="molecule type" value="Genomic_DNA"/>
</dbReference>
<dbReference type="NCBIfam" id="TIGR00254">
    <property type="entry name" value="GGDEF"/>
    <property type="match status" value="1"/>
</dbReference>
<proteinExistence type="predicted"/>
<dbReference type="SUPFAM" id="SSF55073">
    <property type="entry name" value="Nucleotide cyclase"/>
    <property type="match status" value="1"/>
</dbReference>
<dbReference type="InterPro" id="IPR000014">
    <property type="entry name" value="PAS"/>
</dbReference>
<dbReference type="PROSITE" id="PS50113">
    <property type="entry name" value="PAC"/>
    <property type="match status" value="2"/>
</dbReference>
<dbReference type="Gene3D" id="3.30.70.270">
    <property type="match status" value="1"/>
</dbReference>
<dbReference type="Pfam" id="PF08447">
    <property type="entry name" value="PAS_3"/>
    <property type="match status" value="1"/>
</dbReference>
<dbReference type="PANTHER" id="PTHR44757">
    <property type="entry name" value="DIGUANYLATE CYCLASE DGCP"/>
    <property type="match status" value="1"/>
</dbReference>
<evidence type="ECO:0000313" key="6">
    <source>
        <dbReference type="EMBL" id="QPG59894.1"/>
    </source>
</evidence>
<feature type="domain" description="EAL" evidence="4">
    <location>
        <begin position="545"/>
        <end position="798"/>
    </location>
</feature>
<dbReference type="Pfam" id="PF13426">
    <property type="entry name" value="PAS_9"/>
    <property type="match status" value="1"/>
</dbReference>
<keyword evidence="1" id="KW-0812">Transmembrane</keyword>
<sequence length="801" mass="90226">MLSTRAIIIALFLLIFSCEIAAISAETKGLELGVNSQLPHCSILNKHSTNDAFKQAEIQLVSFPILYALTNNKAFISSPTEAKLRFTHSLQAIYSIALISILIFLFIKLKSKRREHLNAAKTVRESEERLKLALWASGDGMWDWHIEKNQVFRSNISNPILLGNNVKTLLNIIHPKDRPKVENLLEAHLTGKTVFFEAEYRIKNEDGSWMWLLDRGKVTETDNQNRAVRMTGTLRDITAKKQTDNTLRLSAQVLDSMREAVIVGDNNHQIISVNPAFTTITGFSFEEVLNKHILDFASNKKAFSQYRKVQRELSTNHYWSGESTIVHSDGRQIPTWLEVTKIDDHHGNNDYFVAVFNDISARKKAEEDLRFLANYDALTGLPNRSLFQDRIQHATKQANRTNRLVALLFIDLDRFKYINDSMGHHVGDQLLKSVAQRLRNIVRQGDTVARIGGDEFTIILENLSKQSAAKQVSDKIIQAFNTPFTLEGNQFSVSSSIGISLYPNDANSSEELIKFADTAMYHAKSQGRNNYQFYLPEMNEVVSRHVQIEAGLKQAIERNELYLVYQPKYTIREHKITGFEALLRWHSTELGSITPMEFIPVAEEIGMIEKIGHWVLNQACQQLSAWHQMGYTELNIAVNLSAKQLKTDLVSIVEVALGVANLPASALELEITESSIMNNPADAITIFTQLKTLGIALAIDDFGTGYSSLSYLKRFPVDTLKIDKEFIHDIDSQQADATITTAIIAMAKSLQLEVVAEGVENQQQLELLTLQECDQVQGFLFSKPRKATECTELLRAAAGAI</sequence>
<evidence type="ECO:0000259" key="2">
    <source>
        <dbReference type="PROSITE" id="PS50112"/>
    </source>
</evidence>
<dbReference type="InterPro" id="IPR029787">
    <property type="entry name" value="Nucleotide_cyclase"/>
</dbReference>
<gene>
    <name evidence="6" type="ORF">FM038_022900</name>
</gene>
<evidence type="ECO:0000259" key="3">
    <source>
        <dbReference type="PROSITE" id="PS50113"/>
    </source>
</evidence>
<dbReference type="RefSeq" id="WP_142873672.1">
    <property type="nucleotide sequence ID" value="NZ_CP045503.2"/>
</dbReference>
<dbReference type="PROSITE" id="PS50883">
    <property type="entry name" value="EAL"/>
    <property type="match status" value="1"/>
</dbReference>
<keyword evidence="1" id="KW-1133">Transmembrane helix</keyword>
<protein>
    <submittedName>
        <fullName evidence="6">EAL domain-containing protein</fullName>
    </submittedName>
</protein>
<dbReference type="NCBIfam" id="TIGR00229">
    <property type="entry name" value="sensory_box"/>
    <property type="match status" value="2"/>
</dbReference>
<evidence type="ECO:0000259" key="5">
    <source>
        <dbReference type="PROSITE" id="PS50887"/>
    </source>
</evidence>
<feature type="domain" description="PAC" evidence="3">
    <location>
        <begin position="319"/>
        <end position="371"/>
    </location>
</feature>
<name>A0ABX6VDK2_9GAMM</name>
<dbReference type="Gene3D" id="3.20.20.450">
    <property type="entry name" value="EAL domain"/>
    <property type="match status" value="1"/>
</dbReference>
<dbReference type="InterPro" id="IPR001610">
    <property type="entry name" value="PAC"/>
</dbReference>
<dbReference type="CDD" id="cd01949">
    <property type="entry name" value="GGDEF"/>
    <property type="match status" value="1"/>
</dbReference>
<dbReference type="CDD" id="cd01948">
    <property type="entry name" value="EAL"/>
    <property type="match status" value="1"/>
</dbReference>
<accession>A0ABX6VDK2</accession>
<dbReference type="InterPro" id="IPR035919">
    <property type="entry name" value="EAL_sf"/>
</dbReference>
<dbReference type="Gene3D" id="3.30.450.20">
    <property type="entry name" value="PAS domain"/>
    <property type="match status" value="2"/>
</dbReference>
<dbReference type="SUPFAM" id="SSF55785">
    <property type="entry name" value="PYP-like sensor domain (PAS domain)"/>
    <property type="match status" value="2"/>
</dbReference>
<keyword evidence="1" id="KW-0472">Membrane</keyword>
<dbReference type="InterPro" id="IPR035965">
    <property type="entry name" value="PAS-like_dom_sf"/>
</dbReference>
<dbReference type="InterPro" id="IPR043128">
    <property type="entry name" value="Rev_trsase/Diguanyl_cyclase"/>
</dbReference>
<dbReference type="PROSITE" id="PS50112">
    <property type="entry name" value="PAS"/>
    <property type="match status" value="1"/>
</dbReference>
<dbReference type="InterPro" id="IPR000160">
    <property type="entry name" value="GGDEF_dom"/>
</dbReference>
<dbReference type="PROSITE" id="PS51257">
    <property type="entry name" value="PROKAR_LIPOPROTEIN"/>
    <property type="match status" value="1"/>
</dbReference>
<evidence type="ECO:0000259" key="4">
    <source>
        <dbReference type="PROSITE" id="PS50883"/>
    </source>
</evidence>
<reference evidence="6" key="1">
    <citation type="submission" date="2021-07" db="EMBL/GenBank/DDBJ databases">
        <title>Shewanella sp. YLB-07 whole genome sequence.</title>
        <authorList>
            <person name="Yu L."/>
        </authorList>
    </citation>
    <scope>NUCLEOTIDE SEQUENCE</scope>
    <source>
        <strain evidence="6">YLB-08</strain>
    </source>
</reference>
<organism evidence="6 7">
    <name type="scientific">Shewanella eurypsychrophilus</name>
    <dbReference type="NCBI Taxonomy" id="2593656"/>
    <lineage>
        <taxon>Bacteria</taxon>
        <taxon>Pseudomonadati</taxon>
        <taxon>Pseudomonadota</taxon>
        <taxon>Gammaproteobacteria</taxon>
        <taxon>Alteromonadales</taxon>
        <taxon>Shewanellaceae</taxon>
        <taxon>Shewanella</taxon>
    </lineage>
</organism>
<feature type="transmembrane region" description="Helical" evidence="1">
    <location>
        <begin position="89"/>
        <end position="107"/>
    </location>
</feature>
<dbReference type="InterPro" id="IPR013655">
    <property type="entry name" value="PAS_fold_3"/>
</dbReference>
<feature type="domain" description="GGDEF" evidence="5">
    <location>
        <begin position="403"/>
        <end position="536"/>
    </location>
</feature>
<dbReference type="SMART" id="SM00052">
    <property type="entry name" value="EAL"/>
    <property type="match status" value="1"/>
</dbReference>
<dbReference type="SMART" id="SM00086">
    <property type="entry name" value="PAC"/>
    <property type="match status" value="2"/>
</dbReference>
<evidence type="ECO:0000313" key="7">
    <source>
        <dbReference type="Proteomes" id="UP000316416"/>
    </source>
</evidence>
<dbReference type="Proteomes" id="UP000316416">
    <property type="component" value="Chromosome"/>
</dbReference>
<dbReference type="PROSITE" id="PS50887">
    <property type="entry name" value="GGDEF"/>
    <property type="match status" value="1"/>
</dbReference>
<dbReference type="InterPro" id="IPR052155">
    <property type="entry name" value="Biofilm_reg_signaling"/>
</dbReference>
<dbReference type="CDD" id="cd00130">
    <property type="entry name" value="PAS"/>
    <property type="match status" value="2"/>
</dbReference>
<dbReference type="SMART" id="SM00267">
    <property type="entry name" value="GGDEF"/>
    <property type="match status" value="1"/>
</dbReference>
<evidence type="ECO:0000256" key="1">
    <source>
        <dbReference type="SAM" id="Phobius"/>
    </source>
</evidence>
<dbReference type="SMART" id="SM00091">
    <property type="entry name" value="PAS"/>
    <property type="match status" value="2"/>
</dbReference>
<dbReference type="Pfam" id="PF00563">
    <property type="entry name" value="EAL"/>
    <property type="match status" value="1"/>
</dbReference>
<dbReference type="InterPro" id="IPR000700">
    <property type="entry name" value="PAS-assoc_C"/>
</dbReference>
<dbReference type="SUPFAM" id="SSF141868">
    <property type="entry name" value="EAL domain-like"/>
    <property type="match status" value="1"/>
</dbReference>
<feature type="domain" description="PAS" evidence="2">
    <location>
        <begin position="246"/>
        <end position="316"/>
    </location>
</feature>
<dbReference type="Pfam" id="PF00990">
    <property type="entry name" value="GGDEF"/>
    <property type="match status" value="1"/>
</dbReference>
<dbReference type="InterPro" id="IPR001633">
    <property type="entry name" value="EAL_dom"/>
</dbReference>